<accession>A0A923S143</accession>
<dbReference type="Proteomes" id="UP000596827">
    <property type="component" value="Unassembled WGS sequence"/>
</dbReference>
<keyword evidence="2" id="KW-1185">Reference proteome</keyword>
<proteinExistence type="predicted"/>
<comment type="caution">
    <text evidence="1">The sequence shown here is derived from an EMBL/GenBank/DDBJ whole genome shotgun (WGS) entry which is preliminary data.</text>
</comment>
<name>A0A923S143_9BURK</name>
<evidence type="ECO:0000313" key="2">
    <source>
        <dbReference type="Proteomes" id="UP000596827"/>
    </source>
</evidence>
<sequence>MLLAAATVFNAAAQAPVKLPPDRDQLERKLVSTATLIESSSAARQIQASGIEAAATHRTRARELHARAGAALKAGQLESASALLDDASRAMFEAVRLADSNELVARKQKIDFDARMESTRVLLDAQKRIAAEKGGGPRAGELSQRVEAEMREAQQLAGVGRLVDARTKIDGAYLAVKAAIGNLRDGETVVRSLNFASKAEEYTYEIDRNDTHKMLVQMLLKDKRGMASVDAMVDQAVGAAEKLRAQAEEQAARRDHEGAVRTLEQSTRELVKAIRAAGVYIPG</sequence>
<evidence type="ECO:0000313" key="1">
    <source>
        <dbReference type="EMBL" id="MBC5764029.1"/>
    </source>
</evidence>
<protein>
    <submittedName>
        <fullName evidence="1">Uncharacterized protein</fullName>
    </submittedName>
</protein>
<dbReference type="EMBL" id="JACORU010000001">
    <property type="protein sequence ID" value="MBC5764029.1"/>
    <property type="molecule type" value="Genomic_DNA"/>
</dbReference>
<dbReference type="AlphaFoldDB" id="A0A923S143"/>
<organism evidence="1 2">
    <name type="scientific">Ramlibacter albus</name>
    <dbReference type="NCBI Taxonomy" id="2079448"/>
    <lineage>
        <taxon>Bacteria</taxon>
        <taxon>Pseudomonadati</taxon>
        <taxon>Pseudomonadota</taxon>
        <taxon>Betaproteobacteria</taxon>
        <taxon>Burkholderiales</taxon>
        <taxon>Comamonadaceae</taxon>
        <taxon>Ramlibacter</taxon>
    </lineage>
</organism>
<gene>
    <name evidence="1" type="ORF">H8R02_06175</name>
</gene>
<reference evidence="1" key="1">
    <citation type="submission" date="2020-08" db="EMBL/GenBank/DDBJ databases">
        <title>Ramlibacter sp. GTP1 16S ribosomal RNA gene genome sequencing and assembly.</title>
        <authorList>
            <person name="Kang M."/>
        </authorList>
    </citation>
    <scope>NUCLEOTIDE SEQUENCE</scope>
    <source>
        <strain evidence="1">GTP1</strain>
    </source>
</reference>